<keyword evidence="2" id="KW-0175">Coiled coil</keyword>
<reference evidence="4" key="1">
    <citation type="journal article" date="2021" name="PeerJ">
        <title>Extensive microbial diversity within the chicken gut microbiome revealed by metagenomics and culture.</title>
        <authorList>
            <person name="Gilroy R."/>
            <person name="Ravi A."/>
            <person name="Getino M."/>
            <person name="Pursley I."/>
            <person name="Horton D.L."/>
            <person name="Alikhan N.F."/>
            <person name="Baker D."/>
            <person name="Gharbi K."/>
            <person name="Hall N."/>
            <person name="Watson M."/>
            <person name="Adriaenssens E.M."/>
            <person name="Foster-Nyarko E."/>
            <person name="Jarju S."/>
            <person name="Secka A."/>
            <person name="Antonio M."/>
            <person name="Oren A."/>
            <person name="Chaudhuri R.R."/>
            <person name="La Ragione R."/>
            <person name="Hildebrand F."/>
            <person name="Pallen M.J."/>
        </authorList>
    </citation>
    <scope>NUCLEOTIDE SEQUENCE</scope>
    <source>
        <strain evidence="4">ChiHecec3B27-8219</strain>
    </source>
</reference>
<feature type="compositionally biased region" description="Acidic residues" evidence="3">
    <location>
        <begin position="1065"/>
        <end position="1076"/>
    </location>
</feature>
<dbReference type="PROSITE" id="PS50005">
    <property type="entry name" value="TPR"/>
    <property type="match status" value="1"/>
</dbReference>
<organism evidence="4 5">
    <name type="scientific">Candidatus Prevotella avicola</name>
    <dbReference type="NCBI Taxonomy" id="2838738"/>
    <lineage>
        <taxon>Bacteria</taxon>
        <taxon>Pseudomonadati</taxon>
        <taxon>Bacteroidota</taxon>
        <taxon>Bacteroidia</taxon>
        <taxon>Bacteroidales</taxon>
        <taxon>Prevotellaceae</taxon>
        <taxon>Prevotella</taxon>
    </lineage>
</organism>
<protein>
    <submittedName>
        <fullName evidence="4">Tetratricopeptide repeat protein</fullName>
    </submittedName>
</protein>
<dbReference type="PANTHER" id="PTHR44366">
    <property type="entry name" value="UDP-N-ACETYLGLUCOSAMINE--PEPTIDE N-ACETYLGLUCOSAMINYLTRANSFERASE 110 KDA SUBUNIT"/>
    <property type="match status" value="1"/>
</dbReference>
<feature type="repeat" description="TPR" evidence="1">
    <location>
        <begin position="235"/>
        <end position="268"/>
    </location>
</feature>
<name>A0A9D2FWN7_9BACT</name>
<dbReference type="Proteomes" id="UP000824055">
    <property type="component" value="Unassembled WGS sequence"/>
</dbReference>
<comment type="caution">
    <text evidence="4">The sequence shown here is derived from an EMBL/GenBank/DDBJ whole genome shotgun (WGS) entry which is preliminary data.</text>
</comment>
<dbReference type="InterPro" id="IPR037919">
    <property type="entry name" value="OGT"/>
</dbReference>
<evidence type="ECO:0000313" key="5">
    <source>
        <dbReference type="Proteomes" id="UP000824055"/>
    </source>
</evidence>
<dbReference type="SUPFAM" id="SSF48452">
    <property type="entry name" value="TPR-like"/>
    <property type="match status" value="3"/>
</dbReference>
<feature type="compositionally biased region" description="Polar residues" evidence="3">
    <location>
        <begin position="1023"/>
        <end position="1032"/>
    </location>
</feature>
<feature type="compositionally biased region" description="Acidic residues" evidence="3">
    <location>
        <begin position="517"/>
        <end position="542"/>
    </location>
</feature>
<evidence type="ECO:0000313" key="4">
    <source>
        <dbReference type="EMBL" id="HIZ68818.1"/>
    </source>
</evidence>
<evidence type="ECO:0000256" key="2">
    <source>
        <dbReference type="SAM" id="Coils"/>
    </source>
</evidence>
<dbReference type="PANTHER" id="PTHR44366:SF1">
    <property type="entry name" value="UDP-N-ACETYLGLUCOSAMINE--PEPTIDE N-ACETYLGLUCOSAMINYLTRANSFERASE 110 KDA SUBUNIT"/>
    <property type="match status" value="1"/>
</dbReference>
<feature type="region of interest" description="Disordered" evidence="3">
    <location>
        <begin position="1013"/>
        <end position="1076"/>
    </location>
</feature>
<dbReference type="Pfam" id="PF13432">
    <property type="entry name" value="TPR_16"/>
    <property type="match status" value="1"/>
</dbReference>
<evidence type="ECO:0000256" key="3">
    <source>
        <dbReference type="SAM" id="MobiDB-lite"/>
    </source>
</evidence>
<proteinExistence type="predicted"/>
<reference evidence="4" key="2">
    <citation type="submission" date="2021-04" db="EMBL/GenBank/DDBJ databases">
        <authorList>
            <person name="Gilroy R."/>
        </authorList>
    </citation>
    <scope>NUCLEOTIDE SEQUENCE</scope>
    <source>
        <strain evidence="4">ChiHecec3B27-8219</strain>
    </source>
</reference>
<dbReference type="AlphaFoldDB" id="A0A9D2FWN7"/>
<dbReference type="GO" id="GO:0097363">
    <property type="term" value="F:protein O-acetylglucosaminyltransferase activity"/>
    <property type="evidence" value="ECO:0007669"/>
    <property type="project" value="TreeGrafter"/>
</dbReference>
<dbReference type="InterPro" id="IPR019734">
    <property type="entry name" value="TPR_rpt"/>
</dbReference>
<accession>A0A9D2FWN7</accession>
<dbReference type="InterPro" id="IPR011990">
    <property type="entry name" value="TPR-like_helical_dom_sf"/>
</dbReference>
<feature type="coiled-coil region" evidence="2">
    <location>
        <begin position="417"/>
        <end position="448"/>
    </location>
</feature>
<keyword evidence="1" id="KW-0802">TPR repeat</keyword>
<sequence length="1076" mass="123595">MCFMVAILAGCSTQKNTAGSRWWHAFNARYNTYYNATLAYIEGSKEKETGNKDNYTERIPLYTVGNKGSKELGTANFDRAIEKCQKAIQLHSIKKRPVWDRNRRKTPKDIEWLNRKEYNPFLWKAWLLMGRAQFHKGDFEGAASTFSYMDRLYATQPAIRDRARAWLAKCYTELEWYYDAEQVIRASHRDSIHWRAQKEWDYTLADYYIQQEDHEQAVVYLRKVIKHEMRRKQKAREYFLLGQLLAAQGKRQEAYKAFRSVLRQHPPYELAFNARIAMTEVAASGNAKSTLRRLRRMATSDNNKEYLDQVYYAIGNVYLAERDTARAIAAYEEGNEKATRSGVEKGVLLLRLGNLYWEKERFSDAHRCYGEALGLLDTDREDYEELSFRSKVLDELVPHTETIHLQDSLQALARMPEAERNAAIDRVIEELKRKEEEERDRQAELESQQIVAQNQTGAFQRPRQPQPAIQQGASTTWYFYNPMAVQQGKATFQRQWGKRENVDNWQRANVTVVAQEAQEEETSEPGTEEETAEEQNAEEEQVDNPATDPHNREYYLAQIPFTEEQKQASDLLLEEALYQAGVIIKDKLDMLPLAARLLNRLVEQHPSCAQADDAYYHLFLLYSRQADEAHARQCLDILSQRFPQSEWTALLTDPYFEENARKGARMEDSLYAATYEAFRKGRYQEVDANARLSATRFLKGANRDKFLFVGGLSQLYQGNADSCLADMEAVVEGYPNSRLSEMAGMIINGVNAGKTPQGGRFDLADVWTYRSMSATGQDTTQVKEFSAEANAPFLFMLVYQPDSTNENQLLFEVAKFNFTTYLARGFDIVIEPQQGVHRMRLTGFRNYQEARQYAQAIYGQPRIMQLLGDGRAFVISVENLPLLGTQKTYEEYERFYAKHFASLRPAKEFLLMEPDIIVSEQEPENEGIGLPFGEREGNASEQSGDADMFVIPEETLEMTAPAADMVIPMEEPDANAIPQQGMEIPIEEPAVSMETDTPMENTNILEMPEERIAPEGERDGRQPQESAAPSRQESMDDVEIYFEDDLNLPAGSPQPNEPLPSGSFDLDDEYYDLEGF</sequence>
<dbReference type="EMBL" id="DXBE01000024">
    <property type="protein sequence ID" value="HIZ68818.1"/>
    <property type="molecule type" value="Genomic_DNA"/>
</dbReference>
<feature type="compositionally biased region" description="Basic and acidic residues" evidence="3">
    <location>
        <begin position="1013"/>
        <end position="1022"/>
    </location>
</feature>
<dbReference type="SMART" id="SM00028">
    <property type="entry name" value="TPR"/>
    <property type="match status" value="5"/>
</dbReference>
<dbReference type="Gene3D" id="1.25.40.10">
    <property type="entry name" value="Tetratricopeptide repeat domain"/>
    <property type="match status" value="4"/>
</dbReference>
<gene>
    <name evidence="4" type="ORF">H9966_02890</name>
</gene>
<dbReference type="GO" id="GO:0006493">
    <property type="term" value="P:protein O-linked glycosylation"/>
    <property type="evidence" value="ECO:0007669"/>
    <property type="project" value="InterPro"/>
</dbReference>
<evidence type="ECO:0000256" key="1">
    <source>
        <dbReference type="PROSITE-ProRule" id="PRU00339"/>
    </source>
</evidence>
<feature type="region of interest" description="Disordered" evidence="3">
    <location>
        <begin position="514"/>
        <end position="550"/>
    </location>
</feature>
<feature type="compositionally biased region" description="Acidic residues" evidence="3">
    <location>
        <begin position="1035"/>
        <end position="1046"/>
    </location>
</feature>
<dbReference type="Pfam" id="PF13181">
    <property type="entry name" value="TPR_8"/>
    <property type="match status" value="1"/>
</dbReference>